<evidence type="ECO:0000256" key="1">
    <source>
        <dbReference type="ARBA" id="ARBA00011947"/>
    </source>
</evidence>
<dbReference type="GO" id="GO:0032259">
    <property type="term" value="P:methylation"/>
    <property type="evidence" value="ECO:0007669"/>
    <property type="project" value="UniProtKB-KW"/>
</dbReference>
<keyword evidence="3 4" id="KW-0808">Transferase</keyword>
<dbReference type="EC" id="2.1.1.45" evidence="1 4"/>
<gene>
    <name evidence="4" type="primary">thyA</name>
    <name evidence="6" type="ORF">ACIPEN_06425</name>
</gene>
<dbReference type="HAMAP" id="MF_00008">
    <property type="entry name" value="Thymidy_synth_bact"/>
    <property type="match status" value="1"/>
</dbReference>
<dbReference type="GO" id="GO:0004799">
    <property type="term" value="F:thymidylate synthase activity"/>
    <property type="evidence" value="ECO:0007669"/>
    <property type="project" value="UniProtKB-EC"/>
</dbReference>
<dbReference type="RefSeq" id="WP_402699034.1">
    <property type="nucleotide sequence ID" value="NZ_JBIUZV010000003.1"/>
</dbReference>
<dbReference type="InterPro" id="IPR045097">
    <property type="entry name" value="Thymidate_synth/dCMP_Mease"/>
</dbReference>
<comment type="caution">
    <text evidence="6">The sequence shown here is derived from an EMBL/GenBank/DDBJ whole genome shotgun (WGS) entry which is preliminary data.</text>
</comment>
<comment type="function">
    <text evidence="4">Catalyzes the reductive methylation of 2'-deoxyuridine-5'-monophosphate (dUMP) to 2'-deoxythymidine-5'-monophosphate (dTMP) while utilizing 5,10-methylenetetrahydrofolate (mTHF) as the methyl donor and reductant in the reaction, yielding dihydrofolate (DHF) as a by-product. This enzymatic reaction provides an intracellular de novo source of dTMP, an essential precursor for DNA biosynthesis.</text>
</comment>
<keyword evidence="2 4" id="KW-0489">Methyltransferase</keyword>
<dbReference type="EMBL" id="JBIUZV010000003">
    <property type="protein sequence ID" value="MFJ3045445.1"/>
    <property type="molecule type" value="Genomic_DNA"/>
</dbReference>
<dbReference type="Gene3D" id="3.30.572.10">
    <property type="entry name" value="Thymidylate synthase/dCMP hydroxymethylase domain"/>
    <property type="match status" value="1"/>
</dbReference>
<name>A0ABW8EVH0_9BURK</name>
<accession>A0ABW8EVH0</accession>
<feature type="binding site" description="in other chain" evidence="4">
    <location>
        <position position="21"/>
    </location>
    <ligand>
        <name>dUMP</name>
        <dbReference type="ChEBI" id="CHEBI:246422"/>
        <note>ligand shared between dimeric partners</note>
    </ligand>
</feature>
<feature type="binding site" evidence="4">
    <location>
        <position position="217"/>
    </location>
    <ligand>
        <name>(6R)-5,10-methylene-5,6,7,8-tetrahydrofolate</name>
        <dbReference type="ChEBI" id="CHEBI:15636"/>
    </ligand>
</feature>
<feature type="binding site" evidence="4">
    <location>
        <begin position="172"/>
        <end position="173"/>
    </location>
    <ligand>
        <name>dUMP</name>
        <dbReference type="ChEBI" id="CHEBI:246422"/>
        <note>ligand shared between dimeric partners</note>
    </ligand>
</feature>
<evidence type="ECO:0000256" key="4">
    <source>
        <dbReference type="HAMAP-Rule" id="MF_00008"/>
    </source>
</evidence>
<comment type="subunit">
    <text evidence="4">Homodimer.</text>
</comment>
<feature type="domain" description="Thymidylate synthase/dCMP hydroxymethylase" evidence="5">
    <location>
        <begin position="2"/>
        <end position="323"/>
    </location>
</feature>
<dbReference type="Proteomes" id="UP001617427">
    <property type="component" value="Unassembled WGS sequence"/>
</dbReference>
<dbReference type="PRINTS" id="PR00108">
    <property type="entry name" value="THYMDSNTHASE"/>
</dbReference>
<dbReference type="NCBIfam" id="TIGR03284">
    <property type="entry name" value="thym_sym"/>
    <property type="match status" value="1"/>
</dbReference>
<feature type="binding site" description="in other chain" evidence="4">
    <location>
        <position position="225"/>
    </location>
    <ligand>
        <name>dUMP</name>
        <dbReference type="ChEBI" id="CHEBI:246422"/>
        <note>ligand shared between dimeric partners</note>
    </ligand>
</feature>
<reference evidence="6 7" key="1">
    <citation type="submission" date="2024-10" db="EMBL/GenBank/DDBJ databases">
        <title>The Natural Products Discovery Center: Release of the First 8490 Sequenced Strains for Exploring Actinobacteria Biosynthetic Diversity.</title>
        <authorList>
            <person name="Kalkreuter E."/>
            <person name="Kautsar S.A."/>
            <person name="Yang D."/>
            <person name="Bader C.D."/>
            <person name="Teijaro C.N."/>
            <person name="Fluegel L."/>
            <person name="Davis C.M."/>
            <person name="Simpson J.R."/>
            <person name="Lauterbach L."/>
            <person name="Steele A.D."/>
            <person name="Gui C."/>
            <person name="Meng S."/>
            <person name="Li G."/>
            <person name="Viehrig K."/>
            <person name="Ye F."/>
            <person name="Su P."/>
            <person name="Kiefer A.F."/>
            <person name="Nichols A."/>
            <person name="Cepeda A.J."/>
            <person name="Yan W."/>
            <person name="Fan B."/>
            <person name="Jiang Y."/>
            <person name="Adhikari A."/>
            <person name="Zheng C.-J."/>
            <person name="Schuster L."/>
            <person name="Cowan T.M."/>
            <person name="Smanski M.J."/>
            <person name="Chevrette M.G."/>
            <person name="De Carvalho L.P.S."/>
            <person name="Shen B."/>
        </authorList>
    </citation>
    <scope>NUCLEOTIDE SEQUENCE [LARGE SCALE GENOMIC DNA]</scope>
    <source>
        <strain evidence="6 7">NPDC087045</strain>
    </source>
</reference>
<evidence type="ECO:0000256" key="2">
    <source>
        <dbReference type="ARBA" id="ARBA00022603"/>
    </source>
</evidence>
<feature type="binding site" description="in other chain" evidence="4">
    <location>
        <begin position="214"/>
        <end position="217"/>
    </location>
    <ligand>
        <name>dUMP</name>
        <dbReference type="ChEBI" id="CHEBI:246422"/>
        <note>ligand shared between dimeric partners</note>
    </ligand>
</feature>
<organism evidence="6 7">
    <name type="scientific">Herbaspirillum chlorophenolicum</name>
    <dbReference type="NCBI Taxonomy" id="211589"/>
    <lineage>
        <taxon>Bacteria</taxon>
        <taxon>Pseudomonadati</taxon>
        <taxon>Pseudomonadota</taxon>
        <taxon>Betaproteobacteria</taxon>
        <taxon>Burkholderiales</taxon>
        <taxon>Oxalobacteraceae</taxon>
        <taxon>Herbaspirillum</taxon>
    </lineage>
</organism>
<dbReference type="InterPro" id="IPR023451">
    <property type="entry name" value="Thymidate_synth/dCMP_Mease_dom"/>
</dbReference>
<proteinExistence type="inferred from homology"/>
<dbReference type="SUPFAM" id="SSF55831">
    <property type="entry name" value="Thymidylate synthase/dCMP hydroxymethylase"/>
    <property type="match status" value="1"/>
</dbReference>
<keyword evidence="4" id="KW-0963">Cytoplasm</keyword>
<sequence length="323" mass="36629">MKQYQDLIQDVLDNGSWQENRTGIRTLSVPGAMMRFDLQKGFPAVTTKRLAFKSVVGELVGFLRATRSAATFRELGCKVWDQNANENAEWLANPFREGTDDLGPVYGVQWREWPAYKVIDAARTDRIEAAQRKGFGIVSRLTDNGQDKVLLYKAVDQLRECLDTIVNNPASRRILFHGWNCAVLDEVALPACHLLYQFLPNQATREISLCLYVRSNDIGLGTPFNLAEGAALLHLVARLTGYKPRWFTYFVGDAHIYENHIDMVTEQLKRDPFPAPKLVISDRVPDFAVTGKYQPEWLEKVEPSDFSLENYQHHAPLTAPMAV</sequence>
<dbReference type="NCBIfam" id="NF010393">
    <property type="entry name" value="PRK13821.1"/>
    <property type="match status" value="1"/>
</dbReference>
<protein>
    <recommendedName>
        <fullName evidence="1 4">Thymidylate synthase</fullName>
        <shortName evidence="4">TS</shortName>
        <shortName evidence="4">TSase</shortName>
        <ecNumber evidence="1 4">2.1.1.45</ecNumber>
    </recommendedName>
</protein>
<keyword evidence="7" id="KW-1185">Reference proteome</keyword>
<comment type="pathway">
    <text evidence="4">Pyrimidine metabolism; dTTP biosynthesis.</text>
</comment>
<evidence type="ECO:0000259" key="5">
    <source>
        <dbReference type="Pfam" id="PF00303"/>
    </source>
</evidence>
<feature type="binding site" description="in other chain" evidence="4">
    <location>
        <begin position="255"/>
        <end position="257"/>
    </location>
    <ligand>
        <name>dUMP</name>
        <dbReference type="ChEBI" id="CHEBI:246422"/>
        <note>ligand shared between dimeric partners</note>
    </ligand>
</feature>
<comment type="caution">
    <text evidence="4">Lacks conserved residue(s) required for the propagation of feature annotation.</text>
</comment>
<feature type="binding site" evidence="4">
    <location>
        <position position="322"/>
    </location>
    <ligand>
        <name>(6R)-5,10-methylene-5,6,7,8-tetrahydrofolate</name>
        <dbReference type="ChEBI" id="CHEBI:15636"/>
    </ligand>
</feature>
<dbReference type="PANTHER" id="PTHR11548:SF9">
    <property type="entry name" value="THYMIDYLATE SYNTHASE"/>
    <property type="match status" value="1"/>
</dbReference>
<evidence type="ECO:0000256" key="3">
    <source>
        <dbReference type="ARBA" id="ARBA00022679"/>
    </source>
</evidence>
<dbReference type="Pfam" id="PF00303">
    <property type="entry name" value="Thymidylat_synt"/>
    <property type="match status" value="1"/>
</dbReference>
<comment type="similarity">
    <text evidence="4">Belongs to the thymidylate synthase family. Bacterial-type ThyA subfamily.</text>
</comment>
<comment type="subcellular location">
    <subcellularLocation>
        <location evidence="4">Cytoplasm</location>
    </subcellularLocation>
</comment>
<dbReference type="PANTHER" id="PTHR11548">
    <property type="entry name" value="THYMIDYLATE SYNTHASE 1"/>
    <property type="match status" value="1"/>
</dbReference>
<comment type="catalytic activity">
    <reaction evidence="4">
        <text>dUMP + (6R)-5,10-methylene-5,6,7,8-tetrahydrofolate = 7,8-dihydrofolate + dTMP</text>
        <dbReference type="Rhea" id="RHEA:12104"/>
        <dbReference type="ChEBI" id="CHEBI:15636"/>
        <dbReference type="ChEBI" id="CHEBI:57451"/>
        <dbReference type="ChEBI" id="CHEBI:63528"/>
        <dbReference type="ChEBI" id="CHEBI:246422"/>
        <dbReference type="EC" id="2.1.1.45"/>
    </reaction>
</comment>
<feature type="active site" description="Nucleophile" evidence="4">
    <location>
        <position position="192"/>
    </location>
</feature>
<evidence type="ECO:0000313" key="7">
    <source>
        <dbReference type="Proteomes" id="UP001617427"/>
    </source>
</evidence>
<evidence type="ECO:0000313" key="6">
    <source>
        <dbReference type="EMBL" id="MFJ3045445.1"/>
    </source>
</evidence>
<dbReference type="InterPro" id="IPR036926">
    <property type="entry name" value="Thymidate_synth/dCMP_Mease_sf"/>
</dbReference>
<keyword evidence="4" id="KW-0545">Nucleotide biosynthesis</keyword>
<dbReference type="CDD" id="cd00351">
    <property type="entry name" value="TS_Pyrimidine_HMase"/>
    <property type="match status" value="1"/>
</dbReference>
<dbReference type="InterPro" id="IPR000398">
    <property type="entry name" value="Thymidylate_synthase"/>
</dbReference>